<keyword evidence="2" id="KW-0677">Repeat</keyword>
<organism evidence="3 4">
    <name type="scientific">Eumeta variegata</name>
    <name type="common">Bagworm moth</name>
    <name type="synonym">Eumeta japonica</name>
    <dbReference type="NCBI Taxonomy" id="151549"/>
    <lineage>
        <taxon>Eukaryota</taxon>
        <taxon>Metazoa</taxon>
        <taxon>Ecdysozoa</taxon>
        <taxon>Arthropoda</taxon>
        <taxon>Hexapoda</taxon>
        <taxon>Insecta</taxon>
        <taxon>Pterygota</taxon>
        <taxon>Neoptera</taxon>
        <taxon>Endopterygota</taxon>
        <taxon>Lepidoptera</taxon>
        <taxon>Glossata</taxon>
        <taxon>Ditrysia</taxon>
        <taxon>Tineoidea</taxon>
        <taxon>Psychidae</taxon>
        <taxon>Oiketicinae</taxon>
        <taxon>Eumeta</taxon>
    </lineage>
</organism>
<proteinExistence type="predicted"/>
<evidence type="ECO:0000313" key="4">
    <source>
        <dbReference type="Proteomes" id="UP000299102"/>
    </source>
</evidence>
<dbReference type="EMBL" id="BGZK01000600">
    <property type="protein sequence ID" value="GBP52343.1"/>
    <property type="molecule type" value="Genomic_DNA"/>
</dbReference>
<sequence>MNLIWVAAIISARAAPRRPSIKRRARSGDVSQTVKMFAKLTVVLCVAGLAAAVREAYAPAAYSAHAPLAPAVSSVSFSTNAGAPVYTKNIVSYAPAPAAELSYSAPLVAKALPAPAAYSTYVAHAAPVAAYAAAPYATQSYAVPAVSAYEAAPVLTKSYAPAIRAYAAEPIVAKTVAAYAPAPVFKSAVSYSPAPAVSHVSYKGLDTSYSW</sequence>
<gene>
    <name evidence="3" type="ORF">EVAR_38490_1</name>
</gene>
<dbReference type="GO" id="GO:0042302">
    <property type="term" value="F:structural constituent of cuticle"/>
    <property type="evidence" value="ECO:0007669"/>
    <property type="project" value="UniProtKB-KW"/>
</dbReference>
<evidence type="ECO:0000256" key="2">
    <source>
        <dbReference type="ARBA" id="ARBA00022737"/>
    </source>
</evidence>
<reference evidence="3 4" key="1">
    <citation type="journal article" date="2019" name="Commun. Biol.">
        <title>The bagworm genome reveals a unique fibroin gene that provides high tensile strength.</title>
        <authorList>
            <person name="Kono N."/>
            <person name="Nakamura H."/>
            <person name="Ohtoshi R."/>
            <person name="Tomita M."/>
            <person name="Numata K."/>
            <person name="Arakawa K."/>
        </authorList>
    </citation>
    <scope>NUCLEOTIDE SEQUENCE [LARGE SCALE GENOMIC DNA]</scope>
</reference>
<keyword evidence="4" id="KW-1185">Reference proteome</keyword>
<dbReference type="AlphaFoldDB" id="A0A4C1WMV3"/>
<dbReference type="Proteomes" id="UP000299102">
    <property type="component" value="Unassembled WGS sequence"/>
</dbReference>
<evidence type="ECO:0000256" key="1">
    <source>
        <dbReference type="ARBA" id="ARBA00022460"/>
    </source>
</evidence>
<evidence type="ECO:0000313" key="3">
    <source>
        <dbReference type="EMBL" id="GBP52343.1"/>
    </source>
</evidence>
<dbReference type="InterPro" id="IPR022727">
    <property type="entry name" value="Cuticle_C1"/>
</dbReference>
<name>A0A4C1WMV3_EUMVA</name>
<accession>A0A4C1WMV3</accession>
<keyword evidence="1" id="KW-0193">Cuticle</keyword>
<dbReference type="Pfam" id="PF11018">
    <property type="entry name" value="Cuticle_3"/>
    <property type="match status" value="1"/>
</dbReference>
<protein>
    <submittedName>
        <fullName evidence="3">Pupal cuticle protein G1A</fullName>
    </submittedName>
</protein>
<comment type="caution">
    <text evidence="3">The sequence shown here is derived from an EMBL/GenBank/DDBJ whole genome shotgun (WGS) entry which is preliminary data.</text>
</comment>